<sequence length="244" mass="27535">MQKSQLKILLLQIRNETLTRQEEHVSFARYSGLRLDQIDILNVFDTPQFSPQVLDGYDALMVGGSSEANVLKPETNPFLESCRALMRSAVTRQLPTFASCFGHQLAVQALGGEVVHDETDFEMGTVPIGLRPAAASDLLYHDTPDQFLAISVHQQRSATAPEGCTELAWTDNCCHSFKVDRAPFWTFQFHPEVDKQTLIDRLTLFREKYTRDSDHLQQVLDNAVETPESNVLVGKFIDRAVLRL</sequence>
<evidence type="ECO:0000259" key="1">
    <source>
        <dbReference type="Pfam" id="PF00117"/>
    </source>
</evidence>
<dbReference type="PANTHER" id="PTHR42695:SF5">
    <property type="entry name" value="GLUTAMINE AMIDOTRANSFERASE YLR126C-RELATED"/>
    <property type="match status" value="1"/>
</dbReference>
<keyword evidence="2" id="KW-0808">Transferase</keyword>
<comment type="caution">
    <text evidence="2">The sequence shown here is derived from an EMBL/GenBank/DDBJ whole genome shotgun (WGS) entry which is preliminary data.</text>
</comment>
<evidence type="ECO:0000313" key="2">
    <source>
        <dbReference type="EMBL" id="PVZ65775.1"/>
    </source>
</evidence>
<dbReference type="AlphaFoldDB" id="A0A2V1GX97"/>
<dbReference type="PROSITE" id="PS51273">
    <property type="entry name" value="GATASE_TYPE_1"/>
    <property type="match status" value="1"/>
</dbReference>
<dbReference type="Proteomes" id="UP000244906">
    <property type="component" value="Unassembled WGS sequence"/>
</dbReference>
<dbReference type="InterPro" id="IPR044992">
    <property type="entry name" value="ChyE-like"/>
</dbReference>
<feature type="domain" description="Glutamine amidotransferase" evidence="1">
    <location>
        <begin position="75"/>
        <end position="196"/>
    </location>
</feature>
<dbReference type="Gene3D" id="3.40.50.880">
    <property type="match status" value="1"/>
</dbReference>
<name>A0A2V1GX97_9GAMM</name>
<dbReference type="PANTHER" id="PTHR42695">
    <property type="entry name" value="GLUTAMINE AMIDOTRANSFERASE YLR126C-RELATED"/>
    <property type="match status" value="1"/>
</dbReference>
<protein>
    <submittedName>
        <fullName evidence="2">Aminotransferase</fullName>
    </submittedName>
</protein>
<accession>A0A2V1GX97</accession>
<dbReference type="OrthoDB" id="9813383at2"/>
<keyword evidence="2" id="KW-0032">Aminotransferase</keyword>
<dbReference type="InterPro" id="IPR017926">
    <property type="entry name" value="GATASE"/>
</dbReference>
<keyword evidence="3" id="KW-1185">Reference proteome</keyword>
<dbReference type="Pfam" id="PF00117">
    <property type="entry name" value="GATase"/>
    <property type="match status" value="1"/>
</dbReference>
<gene>
    <name evidence="2" type="ORF">DC094_17670</name>
</gene>
<dbReference type="SUPFAM" id="SSF52317">
    <property type="entry name" value="Class I glutamine amidotransferase-like"/>
    <property type="match status" value="1"/>
</dbReference>
<dbReference type="InterPro" id="IPR029062">
    <property type="entry name" value="Class_I_gatase-like"/>
</dbReference>
<proteinExistence type="predicted"/>
<organism evidence="2 3">
    <name type="scientific">Pelagibaculum spongiae</name>
    <dbReference type="NCBI Taxonomy" id="2080658"/>
    <lineage>
        <taxon>Bacteria</taxon>
        <taxon>Pseudomonadati</taxon>
        <taxon>Pseudomonadota</taxon>
        <taxon>Gammaproteobacteria</taxon>
        <taxon>Oceanospirillales</taxon>
        <taxon>Pelagibaculum</taxon>
    </lineage>
</organism>
<dbReference type="GO" id="GO:0008483">
    <property type="term" value="F:transaminase activity"/>
    <property type="evidence" value="ECO:0007669"/>
    <property type="project" value="UniProtKB-KW"/>
</dbReference>
<evidence type="ECO:0000313" key="3">
    <source>
        <dbReference type="Proteomes" id="UP000244906"/>
    </source>
</evidence>
<dbReference type="GO" id="GO:0005829">
    <property type="term" value="C:cytosol"/>
    <property type="evidence" value="ECO:0007669"/>
    <property type="project" value="TreeGrafter"/>
</dbReference>
<dbReference type="EMBL" id="QDDL01000009">
    <property type="protein sequence ID" value="PVZ65775.1"/>
    <property type="molecule type" value="Genomic_DNA"/>
</dbReference>
<reference evidence="2 3" key="1">
    <citation type="submission" date="2018-04" db="EMBL/GenBank/DDBJ databases">
        <title>Thalassorhabdus spongiae gen. nov., sp. nov., isolated from a marine sponge in South-West Iceland.</title>
        <authorList>
            <person name="Knobloch S."/>
            <person name="Daussin A."/>
            <person name="Johannsson R."/>
            <person name="Marteinsson V.T."/>
        </authorList>
    </citation>
    <scope>NUCLEOTIDE SEQUENCE [LARGE SCALE GENOMIC DNA]</scope>
    <source>
        <strain evidence="2 3">Hp12</strain>
    </source>
</reference>
<dbReference type="CDD" id="cd01741">
    <property type="entry name" value="GATase1_1"/>
    <property type="match status" value="1"/>
</dbReference>